<evidence type="ECO:0000313" key="2">
    <source>
        <dbReference type="EMBL" id="ADB50979.1"/>
    </source>
</evidence>
<dbReference type="PANTHER" id="PTHR31527:SF0">
    <property type="entry name" value="RE64534P"/>
    <property type="match status" value="1"/>
</dbReference>
<protein>
    <recommendedName>
        <fullName evidence="1">DUF1989 domain-containing protein</fullName>
    </recommendedName>
</protein>
<reference evidence="2 3" key="1">
    <citation type="journal article" date="2010" name="Stand. Genomic Sci.">
        <title>Complete genome sequence of Conexibacter woesei type strain (ID131577).</title>
        <authorList>
            <person name="Pukall R."/>
            <person name="Lapidus A."/>
            <person name="Glavina Del Rio T."/>
            <person name="Copeland A."/>
            <person name="Tice H."/>
            <person name="Cheng J.-F."/>
            <person name="Lucas S."/>
            <person name="Chen F."/>
            <person name="Nolan M."/>
            <person name="Bruce D."/>
            <person name="Goodwin L."/>
            <person name="Pitluck S."/>
            <person name="Mavromatis K."/>
            <person name="Ivanova N."/>
            <person name="Ovchinnikova G."/>
            <person name="Pati A."/>
            <person name="Chen A."/>
            <person name="Palaniappan K."/>
            <person name="Land M."/>
            <person name="Hauser L."/>
            <person name="Chang Y.-J."/>
            <person name="Jeffries C.D."/>
            <person name="Chain P."/>
            <person name="Meincke L."/>
            <person name="Sims D."/>
            <person name="Brettin T."/>
            <person name="Detter J.C."/>
            <person name="Rohde M."/>
            <person name="Goeker M."/>
            <person name="Bristow J."/>
            <person name="Eisen J.A."/>
            <person name="Markowitz V."/>
            <person name="Kyrpides N.C."/>
            <person name="Klenk H.-P."/>
            <person name="Hugenholtz P."/>
        </authorList>
    </citation>
    <scope>NUCLEOTIDE SEQUENCE [LARGE SCALE GENOMIC DNA]</scope>
    <source>
        <strain evidence="3">DSM 14684 / CIP 108061 / JCM 11494 / NBRC 100937 / ID131577</strain>
    </source>
</reference>
<keyword evidence="3" id="KW-1185">Reference proteome</keyword>
<dbReference type="InterPro" id="IPR018959">
    <property type="entry name" value="DUF1989"/>
</dbReference>
<reference evidence="3" key="2">
    <citation type="submission" date="2010-01" db="EMBL/GenBank/DDBJ databases">
        <title>The complete genome of Conexibacter woesei DSM 14684.</title>
        <authorList>
            <consortium name="US DOE Joint Genome Institute (JGI-PGF)"/>
            <person name="Lucas S."/>
            <person name="Copeland A."/>
            <person name="Lapidus A."/>
            <person name="Glavina del Rio T."/>
            <person name="Dalin E."/>
            <person name="Tice H."/>
            <person name="Bruce D."/>
            <person name="Goodwin L."/>
            <person name="Pitluck S."/>
            <person name="Kyrpides N."/>
            <person name="Mavromatis K."/>
            <person name="Ivanova N."/>
            <person name="Mikhailova N."/>
            <person name="Chertkov O."/>
            <person name="Brettin T."/>
            <person name="Detter J.C."/>
            <person name="Han C."/>
            <person name="Larimer F."/>
            <person name="Land M."/>
            <person name="Hauser L."/>
            <person name="Markowitz V."/>
            <person name="Cheng J.-F."/>
            <person name="Hugenholtz P."/>
            <person name="Woyke T."/>
            <person name="Wu D."/>
            <person name="Pukall R."/>
            <person name="Steenblock K."/>
            <person name="Schneider S."/>
            <person name="Klenk H.-P."/>
            <person name="Eisen J.A."/>
        </authorList>
    </citation>
    <scope>NUCLEOTIDE SEQUENCE [LARGE SCALE GENOMIC DNA]</scope>
    <source>
        <strain evidence="3">DSM 14684 / CIP 108061 / JCM 11494 / NBRC 100937 / ID131577</strain>
    </source>
</reference>
<proteinExistence type="predicted"/>
<dbReference type="KEGG" id="cwo:Cwoe_2558"/>
<evidence type="ECO:0000259" key="1">
    <source>
        <dbReference type="Pfam" id="PF09347"/>
    </source>
</evidence>
<dbReference type="Proteomes" id="UP000008229">
    <property type="component" value="Chromosome"/>
</dbReference>
<name>D3F8L5_CONWI</name>
<dbReference type="EMBL" id="CP001854">
    <property type="protein sequence ID" value="ADB50979.1"/>
    <property type="molecule type" value="Genomic_DNA"/>
</dbReference>
<dbReference type="AlphaFoldDB" id="D3F8L5"/>
<dbReference type="PANTHER" id="PTHR31527">
    <property type="entry name" value="RE64534P"/>
    <property type="match status" value="1"/>
</dbReference>
<dbReference type="HOGENOM" id="CLU_079904_1_1_11"/>
<sequence>MTEETVVRHRVPAGHGLAAAVRAGQHVSVVNTPGTQVVDTWAFTSEPGEHLSMDHCREVLQRLWFGVGDTLVSSRYRPLLTVVADTSPGRHDTLIVPCSTAMYERMGAAADHRSCASNLHEALAVVGRSSDVVPAAWNLFMSVPVGGDGALTFERPHSRAGDRVVLRAERDLVLVCSACPDDLYPTNGGTGRPRDVHLEIGGSDAA</sequence>
<dbReference type="RefSeq" id="WP_012934030.1">
    <property type="nucleotide sequence ID" value="NC_013739.1"/>
</dbReference>
<feature type="domain" description="DUF1989" evidence="1">
    <location>
        <begin position="10"/>
        <end position="173"/>
    </location>
</feature>
<evidence type="ECO:0000313" key="3">
    <source>
        <dbReference type="Proteomes" id="UP000008229"/>
    </source>
</evidence>
<dbReference type="Pfam" id="PF09347">
    <property type="entry name" value="DUF1989"/>
    <property type="match status" value="1"/>
</dbReference>
<organism evidence="2 3">
    <name type="scientific">Conexibacter woesei (strain DSM 14684 / CCUG 47730 / CIP 108061 / JCM 11494 / NBRC 100937 / ID131577)</name>
    <dbReference type="NCBI Taxonomy" id="469383"/>
    <lineage>
        <taxon>Bacteria</taxon>
        <taxon>Bacillati</taxon>
        <taxon>Actinomycetota</taxon>
        <taxon>Thermoleophilia</taxon>
        <taxon>Solirubrobacterales</taxon>
        <taxon>Conexibacteraceae</taxon>
        <taxon>Conexibacter</taxon>
    </lineage>
</organism>
<dbReference type="eggNOG" id="COG3665">
    <property type="taxonomic scope" value="Bacteria"/>
</dbReference>
<accession>D3F8L5</accession>
<gene>
    <name evidence="2" type="ordered locus">Cwoe_2558</name>
</gene>
<dbReference type="STRING" id="469383.Cwoe_2558"/>